<dbReference type="Pfam" id="PF00241">
    <property type="entry name" value="Cofilin_ADF"/>
    <property type="match status" value="1"/>
</dbReference>
<dbReference type="PROSITE" id="PS51263">
    <property type="entry name" value="ADF_H"/>
    <property type="match status" value="1"/>
</dbReference>
<comment type="similarity">
    <text evidence="1">Belongs to the actin-binding proteins ADF family.</text>
</comment>
<dbReference type="SUPFAM" id="SSF55753">
    <property type="entry name" value="Actin depolymerizing proteins"/>
    <property type="match status" value="1"/>
</dbReference>
<feature type="non-terminal residue" evidence="5">
    <location>
        <position position="1"/>
    </location>
</feature>
<dbReference type="GO" id="GO:0003779">
    <property type="term" value="F:actin binding"/>
    <property type="evidence" value="ECO:0007669"/>
    <property type="project" value="UniProtKB-KW"/>
</dbReference>
<dbReference type="AlphaFoldDB" id="A0A371FT84"/>
<keyword evidence="3" id="KW-0732">Signal</keyword>
<dbReference type="Gene3D" id="3.40.20.10">
    <property type="entry name" value="Severin"/>
    <property type="match status" value="1"/>
</dbReference>
<dbReference type="GO" id="GO:0030042">
    <property type="term" value="P:actin filament depolymerization"/>
    <property type="evidence" value="ECO:0007669"/>
    <property type="project" value="InterPro"/>
</dbReference>
<dbReference type="InterPro" id="IPR002108">
    <property type="entry name" value="ADF-H"/>
</dbReference>
<feature type="chain" id="PRO_5016969572" description="ADF-H domain-containing protein" evidence="3">
    <location>
        <begin position="18"/>
        <end position="268"/>
    </location>
</feature>
<organism evidence="5 6">
    <name type="scientific">Mucuna pruriens</name>
    <name type="common">Velvet bean</name>
    <name type="synonym">Dolichos pruriens</name>
    <dbReference type="NCBI Taxonomy" id="157652"/>
    <lineage>
        <taxon>Eukaryota</taxon>
        <taxon>Viridiplantae</taxon>
        <taxon>Streptophyta</taxon>
        <taxon>Embryophyta</taxon>
        <taxon>Tracheophyta</taxon>
        <taxon>Spermatophyta</taxon>
        <taxon>Magnoliopsida</taxon>
        <taxon>eudicotyledons</taxon>
        <taxon>Gunneridae</taxon>
        <taxon>Pentapetalae</taxon>
        <taxon>rosids</taxon>
        <taxon>fabids</taxon>
        <taxon>Fabales</taxon>
        <taxon>Fabaceae</taxon>
        <taxon>Papilionoideae</taxon>
        <taxon>50 kb inversion clade</taxon>
        <taxon>NPAAA clade</taxon>
        <taxon>indigoferoid/millettioid clade</taxon>
        <taxon>Phaseoleae</taxon>
        <taxon>Mucuna</taxon>
    </lineage>
</organism>
<evidence type="ECO:0000313" key="6">
    <source>
        <dbReference type="Proteomes" id="UP000257109"/>
    </source>
</evidence>
<accession>A0A371FT84</accession>
<dbReference type="EMBL" id="QJKJ01007910">
    <property type="protein sequence ID" value="RDX81502.1"/>
    <property type="molecule type" value="Genomic_DNA"/>
</dbReference>
<evidence type="ECO:0000256" key="1">
    <source>
        <dbReference type="ARBA" id="ARBA00006844"/>
    </source>
</evidence>
<feature type="domain" description="ADF-H" evidence="4">
    <location>
        <begin position="56"/>
        <end position="188"/>
    </location>
</feature>
<feature type="non-terminal residue" evidence="5">
    <location>
        <position position="268"/>
    </location>
</feature>
<dbReference type="InterPro" id="IPR017904">
    <property type="entry name" value="ADF/Cofilin"/>
</dbReference>
<dbReference type="SMART" id="SM00102">
    <property type="entry name" value="ADF"/>
    <property type="match status" value="1"/>
</dbReference>
<dbReference type="PANTHER" id="PTHR11913">
    <property type="entry name" value="COFILIN-RELATED"/>
    <property type="match status" value="1"/>
</dbReference>
<evidence type="ECO:0000256" key="3">
    <source>
        <dbReference type="SAM" id="SignalP"/>
    </source>
</evidence>
<dbReference type="CDD" id="cd11286">
    <property type="entry name" value="ADF_cofilin_like"/>
    <property type="match status" value="1"/>
</dbReference>
<reference evidence="5" key="1">
    <citation type="submission" date="2018-05" db="EMBL/GenBank/DDBJ databases">
        <title>Draft genome of Mucuna pruriens seed.</title>
        <authorList>
            <person name="Nnadi N.E."/>
            <person name="Vos R."/>
            <person name="Hasami M.H."/>
            <person name="Devisetty U.K."/>
            <person name="Aguiy J.C."/>
        </authorList>
    </citation>
    <scope>NUCLEOTIDE SEQUENCE [LARGE SCALE GENOMIC DNA]</scope>
    <source>
        <strain evidence="5">JCA_2017</strain>
    </source>
</reference>
<dbReference type="GO" id="GO:0015629">
    <property type="term" value="C:actin cytoskeleton"/>
    <property type="evidence" value="ECO:0007669"/>
    <property type="project" value="InterPro"/>
</dbReference>
<evidence type="ECO:0000259" key="4">
    <source>
        <dbReference type="PROSITE" id="PS51263"/>
    </source>
</evidence>
<evidence type="ECO:0000313" key="5">
    <source>
        <dbReference type="EMBL" id="RDX81502.1"/>
    </source>
</evidence>
<feature type="signal peptide" evidence="3">
    <location>
        <begin position="1"/>
        <end position="17"/>
    </location>
</feature>
<comment type="caution">
    <text evidence="5">The sequence shown here is derived from an EMBL/GenBank/DDBJ whole genome shotgun (WGS) entry which is preliminary data.</text>
</comment>
<keyword evidence="6" id="KW-1185">Reference proteome</keyword>
<keyword evidence="2" id="KW-0009">Actin-binding</keyword>
<sequence>LFGIVNFLLLFLALASCKINLWLVNFCVCIQIQNQVLDEKAFDPDAFEFQPNASSGMGVADHSKTTFMELKQKKVHRYVIFKVDEKKREVVVEKTGGPAESYDDFTASLPENDCRYAVFDFDFVTSENCQKSKIFFIAWSPSTSRIRAKMLYATTKDRFRRELDGVHYEIQATDPTEMDLENLLGFSLNELPFHALSSAEPILPQKYTSNNMNMKADDGFKALASYCCKSQFAGLVLYERDSMDPLTFLEYLNSNVAKKVTEQQPNDD</sequence>
<evidence type="ECO:0000256" key="2">
    <source>
        <dbReference type="ARBA" id="ARBA00023203"/>
    </source>
</evidence>
<dbReference type="OrthoDB" id="10249245at2759"/>
<dbReference type="Proteomes" id="UP000257109">
    <property type="component" value="Unassembled WGS sequence"/>
</dbReference>
<name>A0A371FT84_MUCPR</name>
<dbReference type="STRING" id="157652.A0A371FT84"/>
<gene>
    <name evidence="5" type="ORF">CR513_37811</name>
</gene>
<dbReference type="InterPro" id="IPR029006">
    <property type="entry name" value="ADF-H/Gelsolin-like_dom_sf"/>
</dbReference>
<proteinExistence type="inferred from homology"/>
<protein>
    <recommendedName>
        <fullName evidence="4">ADF-H domain-containing protein</fullName>
    </recommendedName>
</protein>